<accession>A0ABU2HHZ9</accession>
<keyword evidence="3" id="KW-1185">Reference proteome</keyword>
<reference evidence="2" key="1">
    <citation type="submission" date="2023-09" db="EMBL/GenBank/DDBJ databases">
        <title>Marinobacter sediminicola sp. nov. and Marinobacter maritimum sp. nov., isolated from marine sediment.</title>
        <authorList>
            <person name="An J."/>
        </authorList>
    </citation>
    <scope>NUCLEOTIDE SEQUENCE</scope>
    <source>
        <strain evidence="2">F60267</strain>
    </source>
</reference>
<dbReference type="SUPFAM" id="SSF55729">
    <property type="entry name" value="Acyl-CoA N-acyltransferases (Nat)"/>
    <property type="match status" value="1"/>
</dbReference>
<dbReference type="RefSeq" id="WP_200371818.1">
    <property type="nucleotide sequence ID" value="NZ_JAVMBO010000016.1"/>
</dbReference>
<evidence type="ECO:0000313" key="2">
    <source>
        <dbReference type="EMBL" id="MDS1310702.1"/>
    </source>
</evidence>
<protein>
    <submittedName>
        <fullName evidence="2">GNAT family N-acetyltransferase</fullName>
    </submittedName>
</protein>
<dbReference type="PROSITE" id="PS51186">
    <property type="entry name" value="GNAT"/>
    <property type="match status" value="1"/>
</dbReference>
<dbReference type="InterPro" id="IPR016181">
    <property type="entry name" value="Acyl_CoA_acyltransferase"/>
</dbReference>
<evidence type="ECO:0000259" key="1">
    <source>
        <dbReference type="PROSITE" id="PS51186"/>
    </source>
</evidence>
<dbReference type="InterPro" id="IPR000182">
    <property type="entry name" value="GNAT_dom"/>
</dbReference>
<dbReference type="Proteomes" id="UP001267407">
    <property type="component" value="Unassembled WGS sequence"/>
</dbReference>
<name>A0ABU2HHZ9_9GAMM</name>
<organism evidence="2 3">
    <name type="scientific">Marinobacter xiaoshiensis</name>
    <dbReference type="NCBI Taxonomy" id="3073652"/>
    <lineage>
        <taxon>Bacteria</taxon>
        <taxon>Pseudomonadati</taxon>
        <taxon>Pseudomonadota</taxon>
        <taxon>Gammaproteobacteria</taxon>
        <taxon>Pseudomonadales</taxon>
        <taxon>Marinobacteraceae</taxon>
        <taxon>Marinobacter</taxon>
    </lineage>
</organism>
<gene>
    <name evidence="2" type="ORF">RKA07_11430</name>
</gene>
<comment type="caution">
    <text evidence="2">The sequence shown here is derived from an EMBL/GenBank/DDBJ whole genome shotgun (WGS) entry which is preliminary data.</text>
</comment>
<dbReference type="PANTHER" id="PTHR43792">
    <property type="entry name" value="GNAT FAMILY, PUTATIVE (AFU_ORTHOLOGUE AFUA_3G00765)-RELATED-RELATED"/>
    <property type="match status" value="1"/>
</dbReference>
<dbReference type="Pfam" id="PF13302">
    <property type="entry name" value="Acetyltransf_3"/>
    <property type="match status" value="1"/>
</dbReference>
<dbReference type="PANTHER" id="PTHR43792:SF1">
    <property type="entry name" value="N-ACETYLTRANSFERASE DOMAIN-CONTAINING PROTEIN"/>
    <property type="match status" value="1"/>
</dbReference>
<evidence type="ECO:0000313" key="3">
    <source>
        <dbReference type="Proteomes" id="UP001267407"/>
    </source>
</evidence>
<proteinExistence type="predicted"/>
<feature type="domain" description="N-acetyltransferase" evidence="1">
    <location>
        <begin position="9"/>
        <end position="169"/>
    </location>
</feature>
<dbReference type="Gene3D" id="3.40.630.30">
    <property type="match status" value="1"/>
</dbReference>
<sequence>MFIAETPRLVLRELTLNDAGALGEILGDPEVMEFSTNGPCTDDDTRKFIDGCLTSYKEHGFGQWGVVDSSSGAIIGFCGLSPVDLNGVQEVEIGYRLARNAWGQGLASEAAAAALAYGFSKCGLDSIIAIIAHRHVASVRVAEKVGLKMDFSTTYRGWDVGIWRKKHEEWNTRKPLTEILK</sequence>
<dbReference type="InterPro" id="IPR051531">
    <property type="entry name" value="N-acetyltransferase"/>
</dbReference>
<dbReference type="EMBL" id="JAVMBO010000016">
    <property type="protein sequence ID" value="MDS1310702.1"/>
    <property type="molecule type" value="Genomic_DNA"/>
</dbReference>